<dbReference type="OMA" id="YPEAMAS"/>
<evidence type="ECO:0000313" key="3">
    <source>
        <dbReference type="EMBL" id="EPX74107.1"/>
    </source>
</evidence>
<proteinExistence type="predicted"/>
<feature type="transmembrane region" description="Helical" evidence="2">
    <location>
        <begin position="17"/>
        <end position="37"/>
    </location>
</feature>
<evidence type="ECO:0000256" key="2">
    <source>
        <dbReference type="SAM" id="Phobius"/>
    </source>
</evidence>
<dbReference type="VEuPathDB" id="FungiDB:SOCG_03320"/>
<dbReference type="OrthoDB" id="5423002at2759"/>
<accession>S9Q203</accession>
<dbReference type="HOGENOM" id="CLU_1897429_0_0_1"/>
<keyword evidence="2" id="KW-1133">Transmembrane helix</keyword>
<protein>
    <submittedName>
        <fullName evidence="3">Cell wall organization protein</fullName>
    </submittedName>
</protein>
<evidence type="ECO:0000313" key="4">
    <source>
        <dbReference type="Proteomes" id="UP000016088"/>
    </source>
</evidence>
<feature type="region of interest" description="Disordered" evidence="1">
    <location>
        <begin position="94"/>
        <end position="134"/>
    </location>
</feature>
<name>S9Q203_SCHOY</name>
<keyword evidence="4" id="KW-1185">Reference proteome</keyword>
<dbReference type="Proteomes" id="UP000016088">
    <property type="component" value="Unassembled WGS sequence"/>
</dbReference>
<feature type="compositionally biased region" description="Pro residues" evidence="1">
    <location>
        <begin position="94"/>
        <end position="117"/>
    </location>
</feature>
<reference evidence="3 4" key="1">
    <citation type="journal article" date="2011" name="Science">
        <title>Comparative functional genomics of the fission yeasts.</title>
        <authorList>
            <person name="Rhind N."/>
            <person name="Chen Z."/>
            <person name="Yassour M."/>
            <person name="Thompson D.A."/>
            <person name="Haas B.J."/>
            <person name="Habib N."/>
            <person name="Wapinski I."/>
            <person name="Roy S."/>
            <person name="Lin M.F."/>
            <person name="Heiman D.I."/>
            <person name="Young S.K."/>
            <person name="Furuya K."/>
            <person name="Guo Y."/>
            <person name="Pidoux A."/>
            <person name="Chen H.M."/>
            <person name="Robbertse B."/>
            <person name="Goldberg J.M."/>
            <person name="Aoki K."/>
            <person name="Bayne E.H."/>
            <person name="Berlin A.M."/>
            <person name="Desjardins C.A."/>
            <person name="Dobbs E."/>
            <person name="Dukaj L."/>
            <person name="Fan L."/>
            <person name="FitzGerald M.G."/>
            <person name="French C."/>
            <person name="Gujja S."/>
            <person name="Hansen K."/>
            <person name="Keifenheim D."/>
            <person name="Levin J.Z."/>
            <person name="Mosher R.A."/>
            <person name="Mueller C.A."/>
            <person name="Pfiffner J."/>
            <person name="Priest M."/>
            <person name="Russ C."/>
            <person name="Smialowska A."/>
            <person name="Swoboda P."/>
            <person name="Sykes S.M."/>
            <person name="Vaughn M."/>
            <person name="Vengrova S."/>
            <person name="Yoder R."/>
            <person name="Zeng Q."/>
            <person name="Allshire R."/>
            <person name="Baulcombe D."/>
            <person name="Birren B.W."/>
            <person name="Brown W."/>
            <person name="Ekwall K."/>
            <person name="Kellis M."/>
            <person name="Leatherwood J."/>
            <person name="Levin H."/>
            <person name="Margalit H."/>
            <person name="Martienssen R."/>
            <person name="Nieduszynski C.A."/>
            <person name="Spatafora J.W."/>
            <person name="Friedman N."/>
            <person name="Dalgaard J.Z."/>
            <person name="Baumann P."/>
            <person name="Niki H."/>
            <person name="Regev A."/>
            <person name="Nusbaum C."/>
        </authorList>
    </citation>
    <scope>NUCLEOTIDE SEQUENCE [LARGE SCALE GENOMIC DNA]</scope>
    <source>
        <strain evidence="4">yFS286</strain>
    </source>
</reference>
<keyword evidence="2" id="KW-0812">Transmembrane</keyword>
<dbReference type="Pfam" id="PF12273">
    <property type="entry name" value="RCR"/>
    <property type="match status" value="1"/>
</dbReference>
<dbReference type="InterPro" id="IPR020999">
    <property type="entry name" value="Chitin_synth_reg_RCR"/>
</dbReference>
<dbReference type="RefSeq" id="XP_013017262.1">
    <property type="nucleotide sequence ID" value="XM_013161808.1"/>
</dbReference>
<keyword evidence="2" id="KW-0472">Membrane</keyword>
<sequence length="134" mass="15020">MDQQQGNTYNWSAYGRWVIVVICVLFLISFFISIGYVNRRRNRNGLNTIPFTNFYPLSTPPVYSPRPNPPPNVNTTTPFMPGMSGAFVTPQVYRPPPTSPDFAFPSPPNDDVPPPAYPEAMASVHRPKYDNAAL</sequence>
<dbReference type="AlphaFoldDB" id="S9Q203"/>
<dbReference type="EMBL" id="KE503206">
    <property type="protein sequence ID" value="EPX74107.1"/>
    <property type="molecule type" value="Genomic_DNA"/>
</dbReference>
<organism evidence="3 4">
    <name type="scientific">Schizosaccharomyces octosporus (strain yFS286)</name>
    <name type="common">Fission yeast</name>
    <name type="synonym">Octosporomyces octosporus</name>
    <dbReference type="NCBI Taxonomy" id="483514"/>
    <lineage>
        <taxon>Eukaryota</taxon>
        <taxon>Fungi</taxon>
        <taxon>Dikarya</taxon>
        <taxon>Ascomycota</taxon>
        <taxon>Taphrinomycotina</taxon>
        <taxon>Schizosaccharomycetes</taxon>
        <taxon>Schizosaccharomycetales</taxon>
        <taxon>Schizosaccharomycetaceae</taxon>
        <taxon>Schizosaccharomyces</taxon>
    </lineage>
</organism>
<gene>
    <name evidence="3" type="ORF">SOCG_03320</name>
</gene>
<evidence type="ECO:0000256" key="1">
    <source>
        <dbReference type="SAM" id="MobiDB-lite"/>
    </source>
</evidence>
<dbReference type="GeneID" id="25032292"/>